<dbReference type="STRING" id="796604.A0A2X0P6E1"/>
<evidence type="ECO:0000256" key="9">
    <source>
        <dbReference type="RuleBase" id="RU000488"/>
    </source>
</evidence>
<dbReference type="AlphaFoldDB" id="A0A2X0P6E1"/>
<sequence length="312" mass="33986">MQAHGCLRLHVDFPPSALLPASHLVTSALFAYPLELVRIYQASLIPPPPVASTANLKTASATSTPLPTTPGLTTTTIKHARVGEPSLTHFYRGIFPTLFGIVPYAGVSFLVWGFLKTDLVPTMFSPSTRERHRTWIDLAAGGIAGALGQTSAYPPDIIRRRMQVGPILPGGGGARHGFWDTARTIYKAHGWRGYLVGLSIGYLEVIFAYSLHEREAYFPILHATQHRSTQQENLRITTAQGITDAGANGLTPDQTGRSVILGSTVKNSPREITQRYQDAMACVVEYGKPSLFMSTTKHATVRISLHECLKPS</sequence>
<evidence type="ECO:0000256" key="3">
    <source>
        <dbReference type="ARBA" id="ARBA00022692"/>
    </source>
</evidence>
<keyword evidence="6" id="KW-0496">Mitochondrion</keyword>
<evidence type="ECO:0000256" key="1">
    <source>
        <dbReference type="ARBA" id="ARBA00004225"/>
    </source>
</evidence>
<comment type="subcellular location">
    <subcellularLocation>
        <location evidence="1">Mitochondrion membrane</location>
        <topology evidence="1">Multi-pass membrane protein</topology>
    </subcellularLocation>
</comment>
<evidence type="ECO:0000256" key="6">
    <source>
        <dbReference type="ARBA" id="ARBA00023128"/>
    </source>
</evidence>
<keyword evidence="5 10" id="KW-1133">Transmembrane helix</keyword>
<dbReference type="SUPFAM" id="SSF103506">
    <property type="entry name" value="Mitochondrial carrier"/>
    <property type="match status" value="1"/>
</dbReference>
<protein>
    <submittedName>
        <fullName evidence="12">BQ5605_C001g00546 protein</fullName>
    </submittedName>
</protein>
<dbReference type="PANTHER" id="PTHR24089">
    <property type="entry name" value="SOLUTE CARRIER FAMILY 25"/>
    <property type="match status" value="1"/>
</dbReference>
<evidence type="ECO:0000256" key="5">
    <source>
        <dbReference type="ARBA" id="ARBA00022989"/>
    </source>
</evidence>
<dbReference type="Pfam" id="PF00153">
    <property type="entry name" value="Mito_carr"/>
    <property type="match status" value="1"/>
</dbReference>
<dbReference type="InterPro" id="IPR002067">
    <property type="entry name" value="MCP"/>
</dbReference>
<evidence type="ECO:0000313" key="12">
    <source>
        <dbReference type="EMBL" id="SGY47593.1"/>
    </source>
</evidence>
<evidence type="ECO:0000256" key="2">
    <source>
        <dbReference type="ARBA" id="ARBA00022448"/>
    </source>
</evidence>
<accession>A0A2X0P6E1</accession>
<evidence type="ECO:0000256" key="7">
    <source>
        <dbReference type="ARBA" id="ARBA00023136"/>
    </source>
</evidence>
<keyword evidence="13" id="KW-1185">Reference proteome</keyword>
<proteinExistence type="inferred from homology"/>
<feature type="transmembrane region" description="Helical" evidence="10">
    <location>
        <begin position="193"/>
        <end position="211"/>
    </location>
</feature>
<dbReference type="Gene3D" id="1.50.40.10">
    <property type="entry name" value="Mitochondrial carrier domain"/>
    <property type="match status" value="1"/>
</dbReference>
<organism evidence="12 13">
    <name type="scientific">Microbotryum silenes-dioicae</name>
    <dbReference type="NCBI Taxonomy" id="796604"/>
    <lineage>
        <taxon>Eukaryota</taxon>
        <taxon>Fungi</taxon>
        <taxon>Dikarya</taxon>
        <taxon>Basidiomycota</taxon>
        <taxon>Pucciniomycotina</taxon>
        <taxon>Microbotryomycetes</taxon>
        <taxon>Microbotryales</taxon>
        <taxon>Microbotryaceae</taxon>
        <taxon>Microbotryum</taxon>
    </lineage>
</organism>
<evidence type="ECO:0000256" key="4">
    <source>
        <dbReference type="ARBA" id="ARBA00022737"/>
    </source>
</evidence>
<dbReference type="PRINTS" id="PR00926">
    <property type="entry name" value="MITOCARRIER"/>
</dbReference>
<gene>
    <name evidence="12" type="primary">BQ5605_C001g00546</name>
    <name evidence="12" type="ORF">BQ5605_C001G00546</name>
</gene>
<dbReference type="EMBL" id="FQNC01000043">
    <property type="protein sequence ID" value="SGY47593.1"/>
    <property type="molecule type" value="Genomic_DNA"/>
</dbReference>
<keyword evidence="4" id="KW-0677">Repeat</keyword>
<dbReference type="GO" id="GO:0055085">
    <property type="term" value="P:transmembrane transport"/>
    <property type="evidence" value="ECO:0007669"/>
    <property type="project" value="InterPro"/>
</dbReference>
<dbReference type="Proteomes" id="UP000249464">
    <property type="component" value="Unassembled WGS sequence"/>
</dbReference>
<dbReference type="InterPro" id="IPR018108">
    <property type="entry name" value="MCP_transmembrane"/>
</dbReference>
<keyword evidence="3 8" id="KW-0812">Transmembrane</keyword>
<dbReference type="Pfam" id="PF14214">
    <property type="entry name" value="Helitron_like_N"/>
    <property type="match status" value="1"/>
</dbReference>
<evidence type="ECO:0000256" key="8">
    <source>
        <dbReference type="PROSITE-ProRule" id="PRU00282"/>
    </source>
</evidence>
<evidence type="ECO:0000259" key="11">
    <source>
        <dbReference type="Pfam" id="PF14214"/>
    </source>
</evidence>
<keyword evidence="2 9" id="KW-0813">Transport</keyword>
<evidence type="ECO:0000256" key="10">
    <source>
        <dbReference type="SAM" id="Phobius"/>
    </source>
</evidence>
<dbReference type="PROSITE" id="PS50920">
    <property type="entry name" value="SOLCAR"/>
    <property type="match status" value="1"/>
</dbReference>
<name>A0A2X0P6E1_9BASI</name>
<dbReference type="InterPro" id="IPR025476">
    <property type="entry name" value="Helitron_helicase-like"/>
</dbReference>
<dbReference type="InterPro" id="IPR023395">
    <property type="entry name" value="MCP_dom_sf"/>
</dbReference>
<feature type="transmembrane region" description="Helical" evidence="10">
    <location>
        <begin position="94"/>
        <end position="115"/>
    </location>
</feature>
<reference evidence="12 13" key="1">
    <citation type="submission" date="2016-11" db="EMBL/GenBank/DDBJ databases">
        <authorList>
            <person name="Jaros S."/>
            <person name="Januszkiewicz K."/>
            <person name="Wedrychowicz H."/>
        </authorList>
    </citation>
    <scope>NUCLEOTIDE SEQUENCE [LARGE SCALE GENOMIC DNA]</scope>
</reference>
<evidence type="ECO:0000313" key="13">
    <source>
        <dbReference type="Proteomes" id="UP000249464"/>
    </source>
</evidence>
<dbReference type="GO" id="GO:0031966">
    <property type="term" value="C:mitochondrial membrane"/>
    <property type="evidence" value="ECO:0007669"/>
    <property type="project" value="UniProtKB-SubCell"/>
</dbReference>
<keyword evidence="7 8" id="KW-0472">Membrane</keyword>
<comment type="similarity">
    <text evidence="9">Belongs to the mitochondrial carrier (TC 2.A.29) family.</text>
</comment>
<feature type="domain" description="Helitron helicase-like" evidence="11">
    <location>
        <begin position="229"/>
        <end position="296"/>
    </location>
</feature>
<feature type="repeat" description="Solcar" evidence="8">
    <location>
        <begin position="132"/>
        <end position="223"/>
    </location>
</feature>